<dbReference type="EMBL" id="CP019401">
    <property type="protein sequence ID" value="AQU78955.1"/>
    <property type="molecule type" value="Genomic_DNA"/>
</dbReference>
<reference evidence="8 9" key="1">
    <citation type="submission" date="2017-01" db="EMBL/GenBank/DDBJ databases">
        <title>Planococcus faecalis genome complete sequence.</title>
        <authorList>
            <person name="Lee P.C."/>
        </authorList>
    </citation>
    <scope>NUCLEOTIDE SEQUENCE [LARGE SCALE GENOMIC DNA]</scope>
    <source>
        <strain evidence="8 9">AJ003</strain>
    </source>
</reference>
<evidence type="ECO:0000259" key="7">
    <source>
        <dbReference type="Pfam" id="PF06271"/>
    </source>
</evidence>
<feature type="transmembrane region" description="Helical" evidence="6">
    <location>
        <begin position="12"/>
        <end position="34"/>
    </location>
</feature>
<name>A0ABN4XMQ9_9BACL</name>
<gene>
    <name evidence="8" type="ORF">AJGP001_06645</name>
</gene>
<evidence type="ECO:0000256" key="1">
    <source>
        <dbReference type="ARBA" id="ARBA00004651"/>
    </source>
</evidence>
<sequence>MYAGLWLRLKAFALDYVLIFSYMGVLFVVSVIFIPSIQQGFQGSRIIAQLTGFILLTLPVSLYFIVADSKMGKQSFGKYKMGIVVTDKNQKPLSIGRAMSRTFLKFLPWQLSHFMVYRMIQLRAEELELLDYLIWGWIYGLVFLSMLMVIFTKNKQTLYDWLTKTYVFK</sequence>
<keyword evidence="4 6" id="KW-1133">Transmembrane helix</keyword>
<feature type="transmembrane region" description="Helical" evidence="6">
    <location>
        <begin position="132"/>
        <end position="151"/>
    </location>
</feature>
<evidence type="ECO:0000256" key="6">
    <source>
        <dbReference type="SAM" id="Phobius"/>
    </source>
</evidence>
<organism evidence="8 9">
    <name type="scientific">Planococcus faecalis</name>
    <dbReference type="NCBI Taxonomy" id="1598147"/>
    <lineage>
        <taxon>Bacteria</taxon>
        <taxon>Bacillati</taxon>
        <taxon>Bacillota</taxon>
        <taxon>Bacilli</taxon>
        <taxon>Bacillales</taxon>
        <taxon>Caryophanaceae</taxon>
        <taxon>Planococcus</taxon>
    </lineage>
</organism>
<accession>A0ABN4XMQ9</accession>
<dbReference type="Pfam" id="PF06271">
    <property type="entry name" value="RDD"/>
    <property type="match status" value="1"/>
</dbReference>
<dbReference type="Proteomes" id="UP000189661">
    <property type="component" value="Chromosome"/>
</dbReference>
<evidence type="ECO:0000256" key="3">
    <source>
        <dbReference type="ARBA" id="ARBA00022692"/>
    </source>
</evidence>
<dbReference type="InterPro" id="IPR051791">
    <property type="entry name" value="Pra-immunoreactive"/>
</dbReference>
<evidence type="ECO:0000313" key="9">
    <source>
        <dbReference type="Proteomes" id="UP000189661"/>
    </source>
</evidence>
<keyword evidence="5 6" id="KW-0472">Membrane</keyword>
<keyword evidence="2" id="KW-1003">Cell membrane</keyword>
<feature type="transmembrane region" description="Helical" evidence="6">
    <location>
        <begin position="46"/>
        <end position="66"/>
    </location>
</feature>
<evidence type="ECO:0000256" key="4">
    <source>
        <dbReference type="ARBA" id="ARBA00022989"/>
    </source>
</evidence>
<proteinExistence type="predicted"/>
<dbReference type="RefSeq" id="WP_078080294.1">
    <property type="nucleotide sequence ID" value="NZ_CP019401.1"/>
</dbReference>
<protein>
    <recommendedName>
        <fullName evidence="7">RDD domain-containing protein</fullName>
    </recommendedName>
</protein>
<dbReference type="InterPro" id="IPR010432">
    <property type="entry name" value="RDD"/>
</dbReference>
<keyword evidence="3 6" id="KW-0812">Transmembrane</keyword>
<dbReference type="PANTHER" id="PTHR36115">
    <property type="entry name" value="PROLINE-RICH ANTIGEN HOMOLOG-RELATED"/>
    <property type="match status" value="1"/>
</dbReference>
<evidence type="ECO:0000256" key="5">
    <source>
        <dbReference type="ARBA" id="ARBA00023136"/>
    </source>
</evidence>
<comment type="subcellular location">
    <subcellularLocation>
        <location evidence="1">Cell membrane</location>
        <topology evidence="1">Multi-pass membrane protein</topology>
    </subcellularLocation>
</comment>
<evidence type="ECO:0000313" key="8">
    <source>
        <dbReference type="EMBL" id="AQU78955.1"/>
    </source>
</evidence>
<feature type="domain" description="RDD" evidence="7">
    <location>
        <begin position="2"/>
        <end position="163"/>
    </location>
</feature>
<evidence type="ECO:0000256" key="2">
    <source>
        <dbReference type="ARBA" id="ARBA00022475"/>
    </source>
</evidence>
<keyword evidence="9" id="KW-1185">Reference proteome</keyword>